<evidence type="ECO:0000313" key="9">
    <source>
        <dbReference type="Proteomes" id="UP000058613"/>
    </source>
</evidence>
<comment type="similarity">
    <text evidence="4 5 6">Belongs to the peptidase T1A family.</text>
</comment>
<dbReference type="RefSeq" id="WP_180385451.1">
    <property type="nucleotide sequence ID" value="NZ_CP013011.1"/>
</dbReference>
<protein>
    <recommendedName>
        <fullName evidence="4 6">Proteasome subunit alpha</fullName>
    </recommendedName>
    <alternativeName>
        <fullName evidence="4">20S proteasome alpha subunit</fullName>
    </alternativeName>
    <alternativeName>
        <fullName evidence="4">Proteasome core protein PsmA</fullName>
    </alternativeName>
</protein>
<dbReference type="NCBIfam" id="NF003075">
    <property type="entry name" value="PRK03996.1"/>
    <property type="match status" value="1"/>
</dbReference>
<evidence type="ECO:0000256" key="3">
    <source>
        <dbReference type="ARBA" id="ARBA00022942"/>
    </source>
</evidence>
<dbReference type="GO" id="GO:0005737">
    <property type="term" value="C:cytoplasm"/>
    <property type="evidence" value="ECO:0007669"/>
    <property type="project" value="UniProtKB-SubCell"/>
</dbReference>
<accession>A0A0P0N5H7</accession>
<dbReference type="GO" id="GO:0006511">
    <property type="term" value="P:ubiquitin-dependent protein catabolic process"/>
    <property type="evidence" value="ECO:0007669"/>
    <property type="project" value="InterPro"/>
</dbReference>
<organism evidence="8 9">
    <name type="scientific">Pyrodictium delaneyi</name>
    <dbReference type="NCBI Taxonomy" id="1273541"/>
    <lineage>
        <taxon>Archaea</taxon>
        <taxon>Thermoproteota</taxon>
        <taxon>Thermoprotei</taxon>
        <taxon>Desulfurococcales</taxon>
        <taxon>Pyrodictiaceae</taxon>
        <taxon>Pyrodictium</taxon>
    </lineage>
</organism>
<dbReference type="InterPro" id="IPR029055">
    <property type="entry name" value="Ntn_hydrolases_N"/>
</dbReference>
<dbReference type="GO" id="GO:0010498">
    <property type="term" value="P:proteasomal protein catabolic process"/>
    <property type="evidence" value="ECO:0007669"/>
    <property type="project" value="UniProtKB-UniRule"/>
</dbReference>
<dbReference type="FunFam" id="3.60.20.10:FF:000004">
    <property type="entry name" value="Proteasome subunit alpha type-4"/>
    <property type="match status" value="1"/>
</dbReference>
<dbReference type="NCBIfam" id="TIGR03633">
    <property type="entry name" value="arc_protsome_A"/>
    <property type="match status" value="1"/>
</dbReference>
<dbReference type="KEGG" id="pdl:Pyrde_1996"/>
<evidence type="ECO:0000256" key="4">
    <source>
        <dbReference type="HAMAP-Rule" id="MF_00289"/>
    </source>
</evidence>
<dbReference type="PANTHER" id="PTHR11599">
    <property type="entry name" value="PROTEASOME SUBUNIT ALPHA/BETA"/>
    <property type="match status" value="1"/>
</dbReference>
<dbReference type="AlphaFoldDB" id="A0A0P0N5H7"/>
<sequence length="243" mass="26860">MSFPAPPAMMGYDRSTSMFSPDGRLFQVEYAMEAAKRGWTMVGVRAVDGVVIVAEKRKTSPLIDIGQLEKVYMVDEHIGAGFVGFGSDGRILIDYARLLAVQYRFVYGEQIPVEYLTRQICDLMQVYTQHGGVRPFGVTLMIAGVDDTGPKLYVAEPSGQYISYKAHGLGQGGGQAIEVLQREYRDDMTLDDAILLGMKAVASVMEGRPTVETLEVGVVDTATQRFRKLSKEELQKFLEKLGV</sequence>
<dbReference type="EMBL" id="CP013011">
    <property type="protein sequence ID" value="ALL02039.1"/>
    <property type="molecule type" value="Genomic_DNA"/>
</dbReference>
<dbReference type="InterPro" id="IPR001353">
    <property type="entry name" value="Proteasome_sua/b"/>
</dbReference>
<dbReference type="CDD" id="cd03756">
    <property type="entry name" value="proteasome_alpha_archeal"/>
    <property type="match status" value="1"/>
</dbReference>
<comment type="function">
    <text evidence="4 6">Component of the proteasome core, a large protease complex with broad specificity involved in protein degradation.</text>
</comment>
<dbReference type="SUPFAM" id="SSF56235">
    <property type="entry name" value="N-terminal nucleophile aminohydrolases (Ntn hydrolases)"/>
    <property type="match status" value="1"/>
</dbReference>
<dbReference type="InterPro" id="IPR023332">
    <property type="entry name" value="Proteasome_alpha-type"/>
</dbReference>
<comment type="subcellular location">
    <subcellularLocation>
        <location evidence="1 4 6">Cytoplasm</location>
    </subcellularLocation>
</comment>
<keyword evidence="3 4" id="KW-0647">Proteasome</keyword>
<dbReference type="Pfam" id="PF10584">
    <property type="entry name" value="Proteasome_A_N"/>
    <property type="match status" value="1"/>
</dbReference>
<dbReference type="GO" id="GO:0004298">
    <property type="term" value="F:threonine-type endopeptidase activity"/>
    <property type="evidence" value="ECO:0007669"/>
    <property type="project" value="InterPro"/>
</dbReference>
<dbReference type="InterPro" id="IPR050115">
    <property type="entry name" value="Proteasome_alpha"/>
</dbReference>
<evidence type="ECO:0000256" key="2">
    <source>
        <dbReference type="ARBA" id="ARBA00022490"/>
    </source>
</evidence>
<comment type="subunit">
    <text evidence="4 6">The 20S proteasome core is composed of 14 alpha and 14 beta subunits that assemble into four stacked heptameric rings, resulting in a barrel-shaped structure. The two inner rings, each composed of seven catalytic beta subunits, are sandwiched by two outer rings, each composed of seven alpha subunits. The catalytic chamber with the active sites is on the inside of the barrel. Has a gated structure, the ends of the cylinder being occluded by the N-termini of the alpha-subunits. Is capped at one or both ends by the proteasome regulatory ATPase, PAN.</text>
</comment>
<dbReference type="InterPro" id="IPR000426">
    <property type="entry name" value="Proteasome_asu_N"/>
</dbReference>
<dbReference type="PROSITE" id="PS51475">
    <property type="entry name" value="PROTEASOME_ALPHA_2"/>
    <property type="match status" value="1"/>
</dbReference>
<proteinExistence type="inferred from homology"/>
<dbReference type="PROSITE" id="PS00388">
    <property type="entry name" value="PROTEASOME_ALPHA_1"/>
    <property type="match status" value="1"/>
</dbReference>
<dbReference type="Gene3D" id="3.60.20.10">
    <property type="entry name" value="Glutamine Phosphoribosylpyrophosphate, subunit 1, domain 1"/>
    <property type="match status" value="1"/>
</dbReference>
<dbReference type="Proteomes" id="UP000058613">
    <property type="component" value="Chromosome"/>
</dbReference>
<feature type="domain" description="Proteasome alpha-type subunits" evidence="7">
    <location>
        <begin position="12"/>
        <end position="34"/>
    </location>
</feature>
<dbReference type="InterPro" id="IPR019982">
    <property type="entry name" value="Proteasome_asu_arc"/>
</dbReference>
<dbReference type="OrthoDB" id="9421at2157"/>
<comment type="activity regulation">
    <text evidence="4">The formation of the proteasomal ATPase PAN-20S proteasome complex, via the docking of the C-termini of PAN into the intersubunit pockets in the alpha-rings, triggers opening of the gate for substrate entry. Interconversion between the open-gate and close-gate conformations leads to a dynamic regulation of the 20S proteasome proteolysis activity.</text>
</comment>
<name>A0A0P0N5H7_9CREN</name>
<gene>
    <name evidence="4" type="primary">psmA</name>
    <name evidence="8" type="ORF">Pyrde_1996</name>
</gene>
<evidence type="ECO:0000259" key="7">
    <source>
        <dbReference type="PROSITE" id="PS00388"/>
    </source>
</evidence>
<dbReference type="GeneID" id="26100335"/>
<dbReference type="Pfam" id="PF00227">
    <property type="entry name" value="Proteasome"/>
    <property type="match status" value="1"/>
</dbReference>
<dbReference type="HAMAP" id="MF_00289_A">
    <property type="entry name" value="Proteasome_A_A"/>
    <property type="match status" value="1"/>
</dbReference>
<evidence type="ECO:0000256" key="6">
    <source>
        <dbReference type="RuleBase" id="RU000552"/>
    </source>
</evidence>
<dbReference type="GO" id="GO:0019773">
    <property type="term" value="C:proteasome core complex, alpha-subunit complex"/>
    <property type="evidence" value="ECO:0007669"/>
    <property type="project" value="UniProtKB-UniRule"/>
</dbReference>
<evidence type="ECO:0000256" key="1">
    <source>
        <dbReference type="ARBA" id="ARBA00004496"/>
    </source>
</evidence>
<dbReference type="SMART" id="SM00948">
    <property type="entry name" value="Proteasome_A_N"/>
    <property type="match status" value="1"/>
</dbReference>
<dbReference type="STRING" id="1273541.Pyrde_1996"/>
<evidence type="ECO:0000313" key="8">
    <source>
        <dbReference type="EMBL" id="ALL02039.1"/>
    </source>
</evidence>
<evidence type="ECO:0000256" key="5">
    <source>
        <dbReference type="PROSITE-ProRule" id="PRU00808"/>
    </source>
</evidence>
<keyword evidence="2 4" id="KW-0963">Cytoplasm</keyword>
<reference evidence="8 9" key="1">
    <citation type="submission" date="2015-10" db="EMBL/GenBank/DDBJ databases">
        <title>Complete genome sequence of hyperthermophilic archaeon Pyrodictium delaneyi Su06.</title>
        <authorList>
            <person name="Jung J.-H."/>
            <person name="Lin J."/>
            <person name="Holden J.F."/>
            <person name="Park C.-S."/>
        </authorList>
    </citation>
    <scope>NUCLEOTIDE SEQUENCE [LARGE SCALE GENOMIC DNA]</scope>
    <source>
        <strain evidence="8 9">Su06</strain>
    </source>
</reference>